<evidence type="ECO:0000256" key="5">
    <source>
        <dbReference type="ARBA" id="ARBA00022989"/>
    </source>
</evidence>
<sequence>MWPYSLALSYKALYTCYSNGDNPYLTLTYLHFIARKEWIGSASLVYFILMPGFFIVNGILTGTGINSPIVNYNPEEILNVRLLTIPVEDTVYGYAQFLLVIYFFKQFQNRHNEK</sequence>
<comment type="pathway">
    <text evidence="2">Carotenoid biosynthesis.</text>
</comment>
<comment type="caution">
    <text evidence="10">The sequence shown here is derived from an EMBL/GenBank/DDBJ whole genome shotgun (WGS) entry which is preliminary data.</text>
</comment>
<comment type="subcellular location">
    <subcellularLocation>
        <location evidence="1">Membrane</location>
        <topology evidence="1">Multi-pass membrane protein</topology>
    </subcellularLocation>
</comment>
<proteinExistence type="predicted"/>
<feature type="domain" description="Lycopene cyclase" evidence="9">
    <location>
        <begin position="25"/>
        <end position="106"/>
    </location>
</feature>
<protein>
    <submittedName>
        <fullName evidence="10">Lycopene cyclase domain-containing protein</fullName>
    </submittedName>
</protein>
<gene>
    <name evidence="10" type="ORF">FHW36_102709</name>
</gene>
<dbReference type="InterPro" id="IPR017825">
    <property type="entry name" value="Lycopene_cyclase_dom"/>
</dbReference>
<evidence type="ECO:0000256" key="8">
    <source>
        <dbReference type="SAM" id="Phobius"/>
    </source>
</evidence>
<keyword evidence="3 8" id="KW-0812">Transmembrane</keyword>
<evidence type="ECO:0000256" key="2">
    <source>
        <dbReference type="ARBA" id="ARBA00004829"/>
    </source>
</evidence>
<feature type="transmembrane region" description="Helical" evidence="8">
    <location>
        <begin position="44"/>
        <end position="65"/>
    </location>
</feature>
<keyword evidence="7" id="KW-0413">Isomerase</keyword>
<dbReference type="Pfam" id="PF18916">
    <property type="entry name" value="Lycopene_cyc"/>
    <property type="match status" value="1"/>
</dbReference>
<dbReference type="GO" id="GO:0016872">
    <property type="term" value="F:intramolecular lyase activity"/>
    <property type="evidence" value="ECO:0007669"/>
    <property type="project" value="InterPro"/>
</dbReference>
<evidence type="ECO:0000313" key="10">
    <source>
        <dbReference type="EMBL" id="TWF42947.1"/>
    </source>
</evidence>
<dbReference type="RefSeq" id="WP_394349215.1">
    <property type="nucleotide sequence ID" value="NZ_VIWO01000002.1"/>
</dbReference>
<organism evidence="10 11">
    <name type="scientific">Chitinophaga polysaccharea</name>
    <dbReference type="NCBI Taxonomy" id="1293035"/>
    <lineage>
        <taxon>Bacteria</taxon>
        <taxon>Pseudomonadati</taxon>
        <taxon>Bacteroidota</taxon>
        <taxon>Chitinophagia</taxon>
        <taxon>Chitinophagales</taxon>
        <taxon>Chitinophagaceae</taxon>
        <taxon>Chitinophaga</taxon>
    </lineage>
</organism>
<evidence type="ECO:0000256" key="3">
    <source>
        <dbReference type="ARBA" id="ARBA00022692"/>
    </source>
</evidence>
<dbReference type="GO" id="GO:0045436">
    <property type="term" value="F:lycopene beta cyclase activity"/>
    <property type="evidence" value="ECO:0007669"/>
    <property type="project" value="UniProtKB-ARBA"/>
</dbReference>
<evidence type="ECO:0000256" key="4">
    <source>
        <dbReference type="ARBA" id="ARBA00022746"/>
    </source>
</evidence>
<dbReference type="GO" id="GO:0016020">
    <property type="term" value="C:membrane"/>
    <property type="evidence" value="ECO:0007669"/>
    <property type="project" value="UniProtKB-SubCell"/>
</dbReference>
<feature type="transmembrane region" description="Helical" evidence="8">
    <location>
        <begin position="85"/>
        <end position="104"/>
    </location>
</feature>
<evidence type="ECO:0000313" key="11">
    <source>
        <dbReference type="Proteomes" id="UP000320811"/>
    </source>
</evidence>
<evidence type="ECO:0000256" key="1">
    <source>
        <dbReference type="ARBA" id="ARBA00004141"/>
    </source>
</evidence>
<evidence type="ECO:0000256" key="7">
    <source>
        <dbReference type="ARBA" id="ARBA00023235"/>
    </source>
</evidence>
<keyword evidence="5 8" id="KW-1133">Transmembrane helix</keyword>
<dbReference type="EMBL" id="VIWO01000002">
    <property type="protein sequence ID" value="TWF42947.1"/>
    <property type="molecule type" value="Genomic_DNA"/>
</dbReference>
<evidence type="ECO:0000259" key="9">
    <source>
        <dbReference type="Pfam" id="PF18916"/>
    </source>
</evidence>
<keyword evidence="6 8" id="KW-0472">Membrane</keyword>
<accession>A0A561PXX0</accession>
<dbReference type="Proteomes" id="UP000320811">
    <property type="component" value="Unassembled WGS sequence"/>
</dbReference>
<dbReference type="GO" id="GO:0016117">
    <property type="term" value="P:carotenoid biosynthetic process"/>
    <property type="evidence" value="ECO:0007669"/>
    <property type="project" value="UniProtKB-KW"/>
</dbReference>
<reference evidence="10 11" key="1">
    <citation type="submission" date="2019-06" db="EMBL/GenBank/DDBJ databases">
        <title>Sorghum-associated microbial communities from plants grown in Nebraska, USA.</title>
        <authorList>
            <person name="Schachtman D."/>
        </authorList>
    </citation>
    <scope>NUCLEOTIDE SEQUENCE [LARGE SCALE GENOMIC DNA]</scope>
    <source>
        <strain evidence="10 11">1209</strain>
    </source>
</reference>
<name>A0A561PXX0_9BACT</name>
<keyword evidence="11" id="KW-1185">Reference proteome</keyword>
<evidence type="ECO:0000256" key="6">
    <source>
        <dbReference type="ARBA" id="ARBA00023136"/>
    </source>
</evidence>
<dbReference type="AlphaFoldDB" id="A0A561PXX0"/>
<keyword evidence="4" id="KW-0125">Carotenoid biosynthesis</keyword>